<dbReference type="Gene3D" id="2.10.10.20">
    <property type="entry name" value="Carbohydrate-binding module superfamily 5/12"/>
    <property type="match status" value="1"/>
</dbReference>
<protein>
    <submittedName>
        <fullName evidence="3">Carbohydrate-binding protein</fullName>
    </submittedName>
</protein>
<reference evidence="3 4" key="1">
    <citation type="submission" date="2023-06" db="EMBL/GenBank/DDBJ databases">
        <title>Marinobacter azerbaijanicus a moderately halophilic, isolated from Urmia Lake in Azerbaijan region of Iran.</title>
        <authorList>
            <person name="Sanchez-Porro C."/>
            <person name="Aghdam E.M."/>
            <person name="Saheb S.M."/>
            <person name="Tarhriz V."/>
            <person name="Kazemi E."/>
            <person name="Ammozegar M.A."/>
            <person name="Ventosa A."/>
            <person name="Hejazi M.S."/>
        </authorList>
    </citation>
    <scope>NUCLEOTIDE SEQUENCE [LARGE SCALE GENOMIC DNA]</scope>
    <source>
        <strain evidence="3 4">TBZ242</strain>
    </source>
</reference>
<sequence>MAGFFKWAGILAFATLSTVAFAVPCDPEKNAWVPSRYYPPGNTVFHNGNWYESRELHEGKTPGSAFEWKKLEAAPDCHHREGRAVTASEEHQQQPQDPGQTPQQPAEARRNAQHSCVEPGRWNFGASYTVGQMAVHEGRTYRAIRPSNGQMPGMSQPPHWQPIDRPCGNQADQDD</sequence>
<gene>
    <name evidence="3" type="ORF">QPM17_06775</name>
</gene>
<organism evidence="3 4">
    <name type="scientific">Marinobacter azerbaijanicus</name>
    <dbReference type="NCBI Taxonomy" id="3050455"/>
    <lineage>
        <taxon>Bacteria</taxon>
        <taxon>Pseudomonadati</taxon>
        <taxon>Pseudomonadota</taxon>
        <taxon>Gammaproteobacteria</taxon>
        <taxon>Pseudomonadales</taxon>
        <taxon>Marinobacteraceae</taxon>
        <taxon>Marinobacter</taxon>
    </lineage>
</organism>
<feature type="chain" id="PRO_5047452907" evidence="2">
    <location>
        <begin position="23"/>
        <end position="175"/>
    </location>
</feature>
<evidence type="ECO:0000313" key="3">
    <source>
        <dbReference type="EMBL" id="MDL0430819.1"/>
    </source>
</evidence>
<accession>A0ABT7I9I5</accession>
<proteinExistence type="predicted"/>
<evidence type="ECO:0000313" key="4">
    <source>
        <dbReference type="Proteomes" id="UP001227964"/>
    </source>
</evidence>
<dbReference type="RefSeq" id="WP_285389880.1">
    <property type="nucleotide sequence ID" value="NZ_JASSVS010000003.1"/>
</dbReference>
<evidence type="ECO:0000256" key="2">
    <source>
        <dbReference type="SAM" id="SignalP"/>
    </source>
</evidence>
<dbReference type="Proteomes" id="UP001227964">
    <property type="component" value="Unassembled WGS sequence"/>
</dbReference>
<evidence type="ECO:0000256" key="1">
    <source>
        <dbReference type="SAM" id="MobiDB-lite"/>
    </source>
</evidence>
<feature type="compositionally biased region" description="Basic and acidic residues" evidence="1">
    <location>
        <begin position="77"/>
        <end position="92"/>
    </location>
</feature>
<keyword evidence="4" id="KW-1185">Reference proteome</keyword>
<name>A0ABT7I9I5_9GAMM</name>
<feature type="region of interest" description="Disordered" evidence="1">
    <location>
        <begin position="142"/>
        <end position="175"/>
    </location>
</feature>
<comment type="caution">
    <text evidence="3">The sequence shown here is derived from an EMBL/GenBank/DDBJ whole genome shotgun (WGS) entry which is preliminary data.</text>
</comment>
<dbReference type="InterPro" id="IPR036573">
    <property type="entry name" value="CBM_sf_5/12"/>
</dbReference>
<dbReference type="EMBL" id="JASSVS010000003">
    <property type="protein sequence ID" value="MDL0430819.1"/>
    <property type="molecule type" value="Genomic_DNA"/>
</dbReference>
<feature type="signal peptide" evidence="2">
    <location>
        <begin position="1"/>
        <end position="22"/>
    </location>
</feature>
<feature type="region of interest" description="Disordered" evidence="1">
    <location>
        <begin position="77"/>
        <end position="115"/>
    </location>
</feature>
<dbReference type="SUPFAM" id="SSF51055">
    <property type="entry name" value="Carbohydrate binding domain"/>
    <property type="match status" value="1"/>
</dbReference>
<keyword evidence="2" id="KW-0732">Signal</keyword>
<feature type="compositionally biased region" description="Low complexity" evidence="1">
    <location>
        <begin position="93"/>
        <end position="105"/>
    </location>
</feature>